<evidence type="ECO:0000313" key="1">
    <source>
        <dbReference type="EMBL" id="KAJ4429819.1"/>
    </source>
</evidence>
<accession>A0ABQ8S6Y9</accession>
<dbReference type="EMBL" id="JAJSOF020000033">
    <property type="protein sequence ID" value="KAJ4429819.1"/>
    <property type="molecule type" value="Genomic_DNA"/>
</dbReference>
<proteinExistence type="predicted"/>
<reference evidence="1 2" key="1">
    <citation type="journal article" date="2022" name="Allergy">
        <title>Genome assembly and annotation of Periplaneta americana reveal a comprehensive cockroach allergen profile.</title>
        <authorList>
            <person name="Wang L."/>
            <person name="Xiong Q."/>
            <person name="Saelim N."/>
            <person name="Wang L."/>
            <person name="Nong W."/>
            <person name="Wan A.T."/>
            <person name="Shi M."/>
            <person name="Liu X."/>
            <person name="Cao Q."/>
            <person name="Hui J.H.L."/>
            <person name="Sookrung N."/>
            <person name="Leung T.F."/>
            <person name="Tungtrongchitr A."/>
            <person name="Tsui S.K.W."/>
        </authorList>
    </citation>
    <scope>NUCLEOTIDE SEQUENCE [LARGE SCALE GENOMIC DNA]</scope>
    <source>
        <strain evidence="1">PWHHKU_190912</strain>
    </source>
</reference>
<sequence>MSPGSSTESYPAFARIELRENLGKNLNQVTCPDRDSNHLVSRLDALTVTPQWAAAVAWCGSDCRDVGSMRNSTVSAPVQSCSAPLTSSSKKYAAVELITKQILYFIVECMGPVPTQHCEGFGKLREVAKSSFGNQL</sequence>
<evidence type="ECO:0000313" key="2">
    <source>
        <dbReference type="Proteomes" id="UP001148838"/>
    </source>
</evidence>
<protein>
    <submittedName>
        <fullName evidence="1">Uncharacterized protein</fullName>
    </submittedName>
</protein>
<organism evidence="1 2">
    <name type="scientific">Periplaneta americana</name>
    <name type="common">American cockroach</name>
    <name type="synonym">Blatta americana</name>
    <dbReference type="NCBI Taxonomy" id="6978"/>
    <lineage>
        <taxon>Eukaryota</taxon>
        <taxon>Metazoa</taxon>
        <taxon>Ecdysozoa</taxon>
        <taxon>Arthropoda</taxon>
        <taxon>Hexapoda</taxon>
        <taxon>Insecta</taxon>
        <taxon>Pterygota</taxon>
        <taxon>Neoptera</taxon>
        <taxon>Polyneoptera</taxon>
        <taxon>Dictyoptera</taxon>
        <taxon>Blattodea</taxon>
        <taxon>Blattoidea</taxon>
        <taxon>Blattidae</taxon>
        <taxon>Blattinae</taxon>
        <taxon>Periplaneta</taxon>
    </lineage>
</organism>
<name>A0ABQ8S6Y9_PERAM</name>
<comment type="caution">
    <text evidence="1">The sequence shown here is derived from an EMBL/GenBank/DDBJ whole genome shotgun (WGS) entry which is preliminary data.</text>
</comment>
<keyword evidence="2" id="KW-1185">Reference proteome</keyword>
<dbReference type="Proteomes" id="UP001148838">
    <property type="component" value="Unassembled WGS sequence"/>
</dbReference>
<gene>
    <name evidence="1" type="ORF">ANN_22023</name>
</gene>